<proteinExistence type="predicted"/>
<sequence>MLTCIEASILAKLWCKNQAALHIASSSVFHEWTKHIEADCHFVHDKIRDKLITIGYMKNEDQLKNLSTKALTGIRMNYLCSKLDIINIYDTT</sequence>
<evidence type="ECO:0008006" key="3">
    <source>
        <dbReference type="Google" id="ProtNLM"/>
    </source>
</evidence>
<dbReference type="Proteomes" id="UP001454036">
    <property type="component" value="Unassembled WGS sequence"/>
</dbReference>
<organism evidence="1 2">
    <name type="scientific">Lithospermum erythrorhizon</name>
    <name type="common">Purple gromwell</name>
    <name type="synonym">Lithospermum officinale var. erythrorhizon</name>
    <dbReference type="NCBI Taxonomy" id="34254"/>
    <lineage>
        <taxon>Eukaryota</taxon>
        <taxon>Viridiplantae</taxon>
        <taxon>Streptophyta</taxon>
        <taxon>Embryophyta</taxon>
        <taxon>Tracheophyta</taxon>
        <taxon>Spermatophyta</taxon>
        <taxon>Magnoliopsida</taxon>
        <taxon>eudicotyledons</taxon>
        <taxon>Gunneridae</taxon>
        <taxon>Pentapetalae</taxon>
        <taxon>asterids</taxon>
        <taxon>lamiids</taxon>
        <taxon>Boraginales</taxon>
        <taxon>Boraginaceae</taxon>
        <taxon>Boraginoideae</taxon>
        <taxon>Lithospermeae</taxon>
        <taxon>Lithospermum</taxon>
    </lineage>
</organism>
<protein>
    <recommendedName>
        <fullName evidence="3">Copia protein</fullName>
    </recommendedName>
</protein>
<dbReference type="CDD" id="cd09272">
    <property type="entry name" value="RNase_HI_RT_Ty1"/>
    <property type="match status" value="1"/>
</dbReference>
<reference evidence="1 2" key="1">
    <citation type="submission" date="2024-01" db="EMBL/GenBank/DDBJ databases">
        <title>The complete chloroplast genome sequence of Lithospermum erythrorhizon: insights into the phylogenetic relationship among Boraginaceae species and the maternal lineages of purple gromwells.</title>
        <authorList>
            <person name="Okada T."/>
            <person name="Watanabe K."/>
        </authorList>
    </citation>
    <scope>NUCLEOTIDE SEQUENCE [LARGE SCALE GENOMIC DNA]</scope>
</reference>
<dbReference type="EMBL" id="BAABME010007059">
    <property type="protein sequence ID" value="GAA0169999.1"/>
    <property type="molecule type" value="Genomic_DNA"/>
</dbReference>
<name>A0AAV3R0W5_LITER</name>
<accession>A0AAV3R0W5</accession>
<dbReference type="AlphaFoldDB" id="A0AAV3R0W5"/>
<evidence type="ECO:0000313" key="1">
    <source>
        <dbReference type="EMBL" id="GAA0169999.1"/>
    </source>
</evidence>
<gene>
    <name evidence="1" type="ORF">LIER_24361</name>
</gene>
<evidence type="ECO:0000313" key="2">
    <source>
        <dbReference type="Proteomes" id="UP001454036"/>
    </source>
</evidence>
<keyword evidence="2" id="KW-1185">Reference proteome</keyword>
<comment type="caution">
    <text evidence="1">The sequence shown here is derived from an EMBL/GenBank/DDBJ whole genome shotgun (WGS) entry which is preliminary data.</text>
</comment>